<dbReference type="Proteomes" id="UP000252008">
    <property type="component" value="Unassembled WGS sequence"/>
</dbReference>
<keyword evidence="2" id="KW-1185">Reference proteome</keyword>
<dbReference type="EMBL" id="UEGS01000001">
    <property type="protein sequence ID" value="SRX79487.1"/>
    <property type="molecule type" value="Genomic_DNA"/>
</dbReference>
<organism evidence="1 2">
    <name type="scientific">Mycolicibacterium parafortuitum</name>
    <name type="common">Mycobacterium parafortuitum</name>
    <dbReference type="NCBI Taxonomy" id="39692"/>
    <lineage>
        <taxon>Bacteria</taxon>
        <taxon>Bacillati</taxon>
        <taxon>Actinomycetota</taxon>
        <taxon>Actinomycetes</taxon>
        <taxon>Mycobacteriales</taxon>
        <taxon>Mycobacteriaceae</taxon>
        <taxon>Mycolicibacterium</taxon>
    </lineage>
</organism>
<accession>A0A375YEE0</accession>
<evidence type="ECO:0000313" key="2">
    <source>
        <dbReference type="Proteomes" id="UP000252008"/>
    </source>
</evidence>
<dbReference type="STRING" id="39692.BST38_11945"/>
<protein>
    <submittedName>
        <fullName evidence="1">Uncharacterized protein</fullName>
    </submittedName>
</protein>
<sequence>MPIFTDVITEFAERTPRPAVRAAAERVRAPLTVEVRGRPGTGRHAVAQALAAAGLRVADSARADVRVVVVAEAVKPEDRALLATDGPALVVLNKADLAGRVRGGPPAEADRIAARLAAPLGRPVVPMVALLAGVEIDDELFAALRALAATPADLSSVDAFVAGEHPVPAPVRQRLLARLDRYGTARAVLAVADGAGGADVEAALRTLSRSGEVVAALAGFAPEVGYRRVRAVVAELTRVAIETRDDELGAFLVSDAVVVAVMAAAVDHLESCGLRIDRGDDADAHLRRAVRWRRYADGPLAALYRRGAADVSRGSLRLLARSR</sequence>
<reference evidence="1 2" key="1">
    <citation type="submission" date="2018-05" db="EMBL/GenBank/DDBJ databases">
        <authorList>
            <consortium name="IHU Genomes"/>
        </authorList>
    </citation>
    <scope>NUCLEOTIDE SEQUENCE [LARGE SCALE GENOMIC DNA]</scope>
    <source>
        <strain evidence="1 2">P7335</strain>
    </source>
</reference>
<gene>
    <name evidence="1" type="ORF">MPP7335_01224</name>
</gene>
<dbReference type="RefSeq" id="WP_237160750.1">
    <property type="nucleotide sequence ID" value="NZ_MVID01000008.1"/>
</dbReference>
<dbReference type="AlphaFoldDB" id="A0A375YEE0"/>
<evidence type="ECO:0000313" key="1">
    <source>
        <dbReference type="EMBL" id="SRX79487.1"/>
    </source>
</evidence>
<name>A0A375YEE0_MYCPF</name>
<proteinExistence type="predicted"/>